<feature type="transmembrane region" description="Helical" evidence="18">
    <location>
        <begin position="56"/>
        <end position="76"/>
    </location>
</feature>
<evidence type="ECO:0000256" key="18">
    <source>
        <dbReference type="RuleBase" id="RU003403"/>
    </source>
</evidence>
<keyword evidence="14 18" id="KW-0496">Mitochondrion</keyword>
<feature type="transmembrane region" description="Helical" evidence="18">
    <location>
        <begin position="202"/>
        <end position="220"/>
    </location>
</feature>
<feature type="domain" description="NADH dehydrogenase subunit 2 C-terminal" evidence="20">
    <location>
        <begin position="290"/>
        <end position="343"/>
    </location>
</feature>
<reference evidence="21" key="1">
    <citation type="journal article" date="2016" name="Syst. Biol.">
        <title>Multiple loci and complete taxonomic sampling resolve the phylogeny and biogeographic history of tenrecs (Mammalia: Tenrecidae) and reveal higher speciation rates in Madagascar's humid forests.</title>
        <authorList>
            <person name="Everson K.M."/>
            <person name="Soarimala V."/>
            <person name="Goodman S.M."/>
            <person name="Olson L.E."/>
        </authorList>
    </citation>
    <scope>NUCLEOTIDE SEQUENCE</scope>
</reference>
<dbReference type="GO" id="GO:0008137">
    <property type="term" value="F:NADH dehydrogenase (ubiquinone) activity"/>
    <property type="evidence" value="ECO:0007669"/>
    <property type="project" value="UniProtKB-EC"/>
</dbReference>
<comment type="similarity">
    <text evidence="2 18">Belongs to the complex I subunit 2 family.</text>
</comment>
<dbReference type="Pfam" id="PF00361">
    <property type="entry name" value="Proton_antipo_M"/>
    <property type="match status" value="1"/>
</dbReference>
<dbReference type="EMBL" id="KX015414">
    <property type="protein sequence ID" value="AMY60805.1"/>
    <property type="molecule type" value="Genomic_DNA"/>
</dbReference>
<name>A0A161H6Y5_9EUTH</name>
<evidence type="ECO:0000256" key="1">
    <source>
        <dbReference type="ARBA" id="ARBA00004448"/>
    </source>
</evidence>
<comment type="subcellular location">
    <subcellularLocation>
        <location evidence="1 18">Mitochondrion inner membrane</location>
        <topology evidence="1 18">Multi-pass membrane protein</topology>
    </subcellularLocation>
</comment>
<dbReference type="InterPro" id="IPR050175">
    <property type="entry name" value="Complex_I_Subunit_2"/>
</dbReference>
<evidence type="ECO:0000259" key="19">
    <source>
        <dbReference type="Pfam" id="PF00361"/>
    </source>
</evidence>
<comment type="subunit">
    <text evidence="16">Core subunit of respiratory chain NADH dehydrogenase (Complex I) which is composed of 45 different subunits. Interacts with TMEM242.</text>
</comment>
<dbReference type="Pfam" id="PF06444">
    <property type="entry name" value="NADH_dehy_S2_C"/>
    <property type="match status" value="1"/>
</dbReference>
<gene>
    <name evidence="21" type="primary">ND2</name>
</gene>
<accession>A0A161H6Y5</accession>
<evidence type="ECO:0000256" key="4">
    <source>
        <dbReference type="ARBA" id="ARBA00021008"/>
    </source>
</evidence>
<evidence type="ECO:0000256" key="9">
    <source>
        <dbReference type="ARBA" id="ARBA00022967"/>
    </source>
</evidence>
<keyword evidence="6 18" id="KW-0679">Respiratory chain</keyword>
<evidence type="ECO:0000259" key="20">
    <source>
        <dbReference type="Pfam" id="PF06444"/>
    </source>
</evidence>
<dbReference type="InterPro" id="IPR003917">
    <property type="entry name" value="NADH_UbQ_OxRdtase_chain2"/>
</dbReference>
<feature type="transmembrane region" description="Helical" evidence="18">
    <location>
        <begin position="274"/>
        <end position="294"/>
    </location>
</feature>
<dbReference type="InterPro" id="IPR010933">
    <property type="entry name" value="NADH_DH_su2_C"/>
</dbReference>
<evidence type="ECO:0000256" key="5">
    <source>
        <dbReference type="ARBA" id="ARBA00022448"/>
    </source>
</evidence>
<evidence type="ECO:0000256" key="17">
    <source>
        <dbReference type="ARBA" id="ARBA00049551"/>
    </source>
</evidence>
<feature type="transmembrane region" description="Helical" evidence="18">
    <location>
        <begin position="96"/>
        <end position="115"/>
    </location>
</feature>
<evidence type="ECO:0000256" key="15">
    <source>
        <dbReference type="ARBA" id="ARBA00023136"/>
    </source>
</evidence>
<keyword evidence="9 18" id="KW-1278">Translocase</keyword>
<comment type="catalytic activity">
    <reaction evidence="17 18">
        <text>a ubiquinone + NADH + 5 H(+)(in) = a ubiquinol + NAD(+) + 4 H(+)(out)</text>
        <dbReference type="Rhea" id="RHEA:29091"/>
        <dbReference type="Rhea" id="RHEA-COMP:9565"/>
        <dbReference type="Rhea" id="RHEA-COMP:9566"/>
        <dbReference type="ChEBI" id="CHEBI:15378"/>
        <dbReference type="ChEBI" id="CHEBI:16389"/>
        <dbReference type="ChEBI" id="CHEBI:17976"/>
        <dbReference type="ChEBI" id="CHEBI:57540"/>
        <dbReference type="ChEBI" id="CHEBI:57945"/>
        <dbReference type="EC" id="7.1.1.2"/>
    </reaction>
</comment>
<organism evidence="21">
    <name type="scientific">Micropotamogale ruwenzorii</name>
    <name type="common">Ruwenzori otter shrew</name>
    <dbReference type="NCBI Taxonomy" id="1833875"/>
    <lineage>
        <taxon>Eukaryota</taxon>
        <taxon>Metazoa</taxon>
        <taxon>Chordata</taxon>
        <taxon>Craniata</taxon>
        <taxon>Vertebrata</taxon>
        <taxon>Euteleostomi</taxon>
        <taxon>Mammalia</taxon>
        <taxon>Eutheria</taxon>
        <taxon>Afrotheria</taxon>
        <taxon>Tenrecidae</taxon>
        <taxon>Potamogalinae</taxon>
        <taxon>Micropotamogale</taxon>
    </lineage>
</organism>
<comment type="function">
    <text evidence="18">Core subunit of the mitochondrial membrane respiratory chain NADH dehydrogenase (Complex I) which catalyzes electron transfer from NADH through the respiratory chain, using ubiquinone as an electron acceptor. Essential for the catalytic activity and assembly of complex I.</text>
</comment>
<evidence type="ECO:0000256" key="3">
    <source>
        <dbReference type="ARBA" id="ARBA00012944"/>
    </source>
</evidence>
<dbReference type="PANTHER" id="PTHR46552">
    <property type="entry name" value="NADH-UBIQUINONE OXIDOREDUCTASE CHAIN 2"/>
    <property type="match status" value="1"/>
</dbReference>
<dbReference type="PANTHER" id="PTHR46552:SF1">
    <property type="entry name" value="NADH-UBIQUINONE OXIDOREDUCTASE CHAIN 2"/>
    <property type="match status" value="1"/>
</dbReference>
<keyword evidence="15 18" id="KW-0472">Membrane</keyword>
<evidence type="ECO:0000256" key="16">
    <source>
        <dbReference type="ARBA" id="ARBA00029481"/>
    </source>
</evidence>
<dbReference type="AlphaFoldDB" id="A0A161H6Y5"/>
<evidence type="ECO:0000313" key="21">
    <source>
        <dbReference type="EMBL" id="AMY60805.1"/>
    </source>
</evidence>
<feature type="transmembrane region" description="Helical" evidence="18">
    <location>
        <begin position="232"/>
        <end position="254"/>
    </location>
</feature>
<evidence type="ECO:0000256" key="14">
    <source>
        <dbReference type="ARBA" id="ARBA00023128"/>
    </source>
</evidence>
<keyword evidence="7 18" id="KW-0812">Transmembrane</keyword>
<keyword evidence="12 18" id="KW-0520">NAD</keyword>
<dbReference type="EC" id="7.1.1.2" evidence="3 18"/>
<feature type="transmembrane region" description="Helical" evidence="18">
    <location>
        <begin position="153"/>
        <end position="171"/>
    </location>
</feature>
<proteinExistence type="inferred from homology"/>
<evidence type="ECO:0000256" key="10">
    <source>
        <dbReference type="ARBA" id="ARBA00022982"/>
    </source>
</evidence>
<evidence type="ECO:0000256" key="13">
    <source>
        <dbReference type="ARBA" id="ARBA00023075"/>
    </source>
</evidence>
<protein>
    <recommendedName>
        <fullName evidence="4 18">NADH-ubiquinone oxidoreductase chain 2</fullName>
        <ecNumber evidence="3 18">7.1.1.2</ecNumber>
    </recommendedName>
</protein>
<evidence type="ECO:0000256" key="2">
    <source>
        <dbReference type="ARBA" id="ARBA00007012"/>
    </source>
</evidence>
<evidence type="ECO:0000256" key="6">
    <source>
        <dbReference type="ARBA" id="ARBA00022660"/>
    </source>
</evidence>
<evidence type="ECO:0000256" key="7">
    <source>
        <dbReference type="ARBA" id="ARBA00022692"/>
    </source>
</evidence>
<keyword evidence="13 18" id="KW-0830">Ubiquinone</keyword>
<dbReference type="PRINTS" id="PR01436">
    <property type="entry name" value="NADHDHGNASE2"/>
</dbReference>
<keyword evidence="5" id="KW-0813">Transport</keyword>
<evidence type="ECO:0000256" key="8">
    <source>
        <dbReference type="ARBA" id="ARBA00022792"/>
    </source>
</evidence>
<geneLocation type="mitochondrion" evidence="21"/>
<feature type="domain" description="NADH:quinone oxidoreductase/Mrp antiporter transmembrane" evidence="19">
    <location>
        <begin position="23"/>
        <end position="287"/>
    </location>
</feature>
<keyword evidence="11 18" id="KW-1133">Transmembrane helix</keyword>
<dbReference type="GO" id="GO:0006120">
    <property type="term" value="P:mitochondrial electron transport, NADH to ubiquinone"/>
    <property type="evidence" value="ECO:0007669"/>
    <property type="project" value="InterPro"/>
</dbReference>
<keyword evidence="8 18" id="KW-0999">Mitochondrion inner membrane</keyword>
<dbReference type="GO" id="GO:0005743">
    <property type="term" value="C:mitochondrial inner membrane"/>
    <property type="evidence" value="ECO:0007669"/>
    <property type="project" value="UniProtKB-SubCell"/>
</dbReference>
<feature type="transmembrane region" description="Helical" evidence="18">
    <location>
        <begin position="323"/>
        <end position="344"/>
    </location>
</feature>
<evidence type="ECO:0000256" key="11">
    <source>
        <dbReference type="ARBA" id="ARBA00022989"/>
    </source>
</evidence>
<evidence type="ECO:0000256" key="12">
    <source>
        <dbReference type="ARBA" id="ARBA00023027"/>
    </source>
</evidence>
<keyword evidence="10 18" id="KW-0249">Electron transport</keyword>
<sequence>MNPLVTTLTLTTLIMGTITVMFSSHWLLMWMGLELNMFAILPLITKTHNPRSTEAATKYFMVQASASMIFLMATLINFMMTGNWNVNTMYNELPSLLILLSLLIKLGMAPFHFWVPEVTQGTNMLASLIILTWQKLAPLSILYQISTPNNHKIIMWSALLSIALGGWGGLNQTQLRKILAYSSIAHLGWMTTSTCYSPTLMMFYFTTYIIMTIPTFMLMIKNKTTSTATLALAWNKIPITMTLLMLILLSTGGLPPFTGFLPKWLIIYELVSNSNILIPTIMTILALLNLFFYTRIIYSSSLTMFPTTNNMKMEWKMSHKPSSITLTTLITLAILAMPLAPTLLPIW</sequence>
<dbReference type="InterPro" id="IPR001750">
    <property type="entry name" value="ND/Mrp_TM"/>
</dbReference>